<reference evidence="1 2" key="1">
    <citation type="submission" date="2024-06" db="EMBL/GenBank/DDBJ databases">
        <title>Fanconibacter daqui strain Q02 whole shotgun sequencing project.</title>
        <authorList>
            <person name="Rodrigues J.W.A."/>
            <person name="Viana L.C."/>
            <person name="Vieira E.C."/>
            <person name="Souza F.O.L."/>
            <person name="Alegria O.C."/>
            <person name="Patroca S."/>
            <person name="Cruz A.C.R."/>
            <person name="Nunes A.R.C."/>
        </authorList>
    </citation>
    <scope>NUCLEOTIDE SEQUENCE [LARGE SCALE GENOMIC DNA]</scope>
    <source>
        <strain evidence="1 2">Q02</strain>
    </source>
</reference>
<evidence type="ECO:0000313" key="2">
    <source>
        <dbReference type="Proteomes" id="UP001447374"/>
    </source>
</evidence>
<organism evidence="1 2">
    <name type="scientific">Franconibacter daqui</name>
    <dbReference type="NCBI Taxonomy" id="2047724"/>
    <lineage>
        <taxon>Bacteria</taxon>
        <taxon>Pseudomonadati</taxon>
        <taxon>Pseudomonadota</taxon>
        <taxon>Gammaproteobacteria</taxon>
        <taxon>Enterobacterales</taxon>
        <taxon>Enterobacteriaceae</taxon>
        <taxon>Franconibacter</taxon>
    </lineage>
</organism>
<protein>
    <submittedName>
        <fullName evidence="1">WbqC family protein</fullName>
    </submittedName>
</protein>
<keyword evidence="2" id="KW-1185">Reference proteome</keyword>
<evidence type="ECO:0000313" key="1">
    <source>
        <dbReference type="EMBL" id="MER0127133.1"/>
    </source>
</evidence>
<name>A0ABV1PQP4_9ENTR</name>
<dbReference type="InterPro" id="IPR014985">
    <property type="entry name" value="WbqC"/>
</dbReference>
<dbReference type="EMBL" id="JBEHGX010000008">
    <property type="protein sequence ID" value="MER0127133.1"/>
    <property type="molecule type" value="Genomic_DNA"/>
</dbReference>
<comment type="caution">
    <text evidence="1">The sequence shown here is derived from an EMBL/GenBank/DDBJ whole genome shotgun (WGS) entry which is preliminary data.</text>
</comment>
<gene>
    <name evidence="1" type="ORF">ABQG75_15470</name>
</gene>
<dbReference type="Proteomes" id="UP001447374">
    <property type="component" value="Unassembled WGS sequence"/>
</dbReference>
<accession>A0ABV1PQP4</accession>
<sequence length="230" mass="26405">MNVAIMQPYLFPWIGYFQLIYQSDIFVLYDDACFIKQGYINRNSILCQGQAQRFTVPVPGASSNKRISELRFGDQVEKIVKTISQSYSKAPYFRDVMPLVEAVLSHPERDITACCQRAIETIFNYLDIERKIIRSAVLDYDRSENAENKVIGMCKALKGDMYVNSTGGRHLYRADAFAAQGITLRFLQANNTEYAQGNHDFIPYLSIIDVLMHCDPEQVKQALKNYHYVN</sequence>
<dbReference type="RefSeq" id="WP_247366131.1">
    <property type="nucleotide sequence ID" value="NZ_JBEHGX010000008.1"/>
</dbReference>
<proteinExistence type="predicted"/>
<dbReference type="Pfam" id="PF08889">
    <property type="entry name" value="WbqC"/>
    <property type="match status" value="1"/>
</dbReference>